<feature type="transmembrane region" description="Helical" evidence="1">
    <location>
        <begin position="12"/>
        <end position="33"/>
    </location>
</feature>
<evidence type="ECO:0000256" key="1">
    <source>
        <dbReference type="SAM" id="Phobius"/>
    </source>
</evidence>
<evidence type="ECO:0000313" key="3">
    <source>
        <dbReference type="Proteomes" id="UP000593577"/>
    </source>
</evidence>
<keyword evidence="1" id="KW-0472">Membrane</keyword>
<keyword evidence="3" id="KW-1185">Reference proteome</keyword>
<proteinExistence type="predicted"/>
<comment type="caution">
    <text evidence="2">The sequence shown here is derived from an EMBL/GenBank/DDBJ whole genome shotgun (WGS) entry which is preliminary data.</text>
</comment>
<accession>A0A7J8Y548</accession>
<organism evidence="2 3">
    <name type="scientific">Gossypium aridum</name>
    <name type="common">American cotton</name>
    <name type="synonym">Erioxylum aridum</name>
    <dbReference type="NCBI Taxonomy" id="34290"/>
    <lineage>
        <taxon>Eukaryota</taxon>
        <taxon>Viridiplantae</taxon>
        <taxon>Streptophyta</taxon>
        <taxon>Embryophyta</taxon>
        <taxon>Tracheophyta</taxon>
        <taxon>Spermatophyta</taxon>
        <taxon>Magnoliopsida</taxon>
        <taxon>eudicotyledons</taxon>
        <taxon>Gunneridae</taxon>
        <taxon>Pentapetalae</taxon>
        <taxon>rosids</taxon>
        <taxon>malvids</taxon>
        <taxon>Malvales</taxon>
        <taxon>Malvaceae</taxon>
        <taxon>Malvoideae</taxon>
        <taxon>Gossypium</taxon>
    </lineage>
</organism>
<reference evidence="2 3" key="1">
    <citation type="journal article" date="2019" name="Genome Biol. Evol.">
        <title>Insights into the evolution of the New World diploid cottons (Gossypium, subgenus Houzingenia) based on genome sequencing.</title>
        <authorList>
            <person name="Grover C.E."/>
            <person name="Arick M.A. 2nd"/>
            <person name="Thrash A."/>
            <person name="Conover J.L."/>
            <person name="Sanders W.S."/>
            <person name="Peterson D.G."/>
            <person name="Frelichowski J.E."/>
            <person name="Scheffler J.A."/>
            <person name="Scheffler B.E."/>
            <person name="Wendel J.F."/>
        </authorList>
    </citation>
    <scope>NUCLEOTIDE SEQUENCE [LARGE SCALE GENOMIC DNA]</scope>
    <source>
        <strain evidence="2">185</strain>
        <tissue evidence="2">Leaf</tissue>
    </source>
</reference>
<dbReference type="PANTHER" id="PTHR48200:SF1">
    <property type="entry name" value="AMINOTRANSFERASE-LIKE PLANT MOBILE DOMAIN-CONTAINING PROTEIN"/>
    <property type="match status" value="1"/>
</dbReference>
<protein>
    <submittedName>
        <fullName evidence="2">Uncharacterized protein</fullName>
    </submittedName>
</protein>
<sequence>MIRITVLIRWGGHLWVPLIGIWGAINYSLLMVLSQYGYDQCVPVTAGLNRVEVLFKGKRKVPDDVAKLTEKIHDLKMRMRVRDEEIQRLEVNPSLRANEL</sequence>
<keyword evidence="1" id="KW-0812">Transmembrane</keyword>
<gene>
    <name evidence="2" type="ORF">Goari_004718</name>
</gene>
<evidence type="ECO:0000313" key="2">
    <source>
        <dbReference type="EMBL" id="MBA0694420.1"/>
    </source>
</evidence>
<dbReference type="AlphaFoldDB" id="A0A7J8Y548"/>
<dbReference type="Proteomes" id="UP000593577">
    <property type="component" value="Unassembled WGS sequence"/>
</dbReference>
<dbReference type="EMBL" id="JABFAA010000010">
    <property type="protein sequence ID" value="MBA0694420.1"/>
    <property type="molecule type" value="Genomic_DNA"/>
</dbReference>
<name>A0A7J8Y548_GOSAI</name>
<dbReference type="PANTHER" id="PTHR48200">
    <property type="entry name" value="PROTEIN, PUTATIVE-RELATED"/>
    <property type="match status" value="1"/>
</dbReference>
<keyword evidence="1" id="KW-1133">Transmembrane helix</keyword>